<protein>
    <submittedName>
        <fullName evidence="2">BQ5605_C001g00706 protein</fullName>
    </submittedName>
</protein>
<sequence>MPADPANQLLFPGDLYAQPGKVQSTSTSPHKGTGAEEVPPSTPETMMEDEDVLPDLLLTERQLLEQLGLEQELDTLGRSLLAGMRRQYPVDTENDVRGIMTMLMSGVVDKILELIFSRWSTESDAPARRKGFALSKFTGIIGYTPRKNFHQIGVQDYILRFKDGIAGGFAYEGKLDAVINKLAATPVNPAQSTSKGFKSSQSGPAGPTSETRSVQGSRRQGICGLLGLVWAANGGRQSGSAAGEQTVPIRRAARGPSGIGL</sequence>
<dbReference type="EMBL" id="FQNC01000043">
    <property type="protein sequence ID" value="SGY48858.1"/>
    <property type="molecule type" value="Genomic_DNA"/>
</dbReference>
<feature type="region of interest" description="Disordered" evidence="1">
    <location>
        <begin position="1"/>
        <end position="45"/>
    </location>
</feature>
<gene>
    <name evidence="2" type="primary">BQ5605_C001g00706</name>
    <name evidence="2" type="ORF">BQ5605_C001G00706</name>
</gene>
<evidence type="ECO:0000313" key="2">
    <source>
        <dbReference type="EMBL" id="SGY48858.1"/>
    </source>
</evidence>
<keyword evidence="3" id="KW-1185">Reference proteome</keyword>
<proteinExistence type="predicted"/>
<dbReference type="AlphaFoldDB" id="A0A2X0P6Q5"/>
<name>A0A2X0P6Q5_9BASI</name>
<dbReference type="Proteomes" id="UP000249464">
    <property type="component" value="Unassembled WGS sequence"/>
</dbReference>
<feature type="region of interest" description="Disordered" evidence="1">
    <location>
        <begin position="189"/>
        <end position="216"/>
    </location>
</feature>
<reference evidence="2 3" key="1">
    <citation type="submission" date="2016-11" db="EMBL/GenBank/DDBJ databases">
        <authorList>
            <person name="Jaros S."/>
            <person name="Januszkiewicz K."/>
            <person name="Wedrychowicz H."/>
        </authorList>
    </citation>
    <scope>NUCLEOTIDE SEQUENCE [LARGE SCALE GENOMIC DNA]</scope>
</reference>
<accession>A0A2X0P6Q5</accession>
<feature type="compositionally biased region" description="Polar residues" evidence="1">
    <location>
        <begin position="21"/>
        <end position="30"/>
    </location>
</feature>
<evidence type="ECO:0000256" key="1">
    <source>
        <dbReference type="SAM" id="MobiDB-lite"/>
    </source>
</evidence>
<evidence type="ECO:0000313" key="3">
    <source>
        <dbReference type="Proteomes" id="UP000249464"/>
    </source>
</evidence>
<organism evidence="2 3">
    <name type="scientific">Microbotryum silenes-dioicae</name>
    <dbReference type="NCBI Taxonomy" id="796604"/>
    <lineage>
        <taxon>Eukaryota</taxon>
        <taxon>Fungi</taxon>
        <taxon>Dikarya</taxon>
        <taxon>Basidiomycota</taxon>
        <taxon>Pucciniomycotina</taxon>
        <taxon>Microbotryomycetes</taxon>
        <taxon>Microbotryales</taxon>
        <taxon>Microbotryaceae</taxon>
        <taxon>Microbotryum</taxon>
    </lineage>
</organism>
<feature type="region of interest" description="Disordered" evidence="1">
    <location>
        <begin position="238"/>
        <end position="261"/>
    </location>
</feature>